<evidence type="ECO:0000313" key="3">
    <source>
        <dbReference type="Proteomes" id="UP000297447"/>
    </source>
</evidence>
<feature type="transmembrane region" description="Helical" evidence="1">
    <location>
        <begin position="220"/>
        <end position="239"/>
    </location>
</feature>
<feature type="transmembrane region" description="Helical" evidence="1">
    <location>
        <begin position="96"/>
        <end position="117"/>
    </location>
</feature>
<feature type="transmembrane region" description="Helical" evidence="1">
    <location>
        <begin position="193"/>
        <end position="211"/>
    </location>
</feature>
<dbReference type="Pfam" id="PF20176">
    <property type="entry name" value="DUF6541"/>
    <property type="match status" value="1"/>
</dbReference>
<feature type="transmembrane region" description="Helical" evidence="1">
    <location>
        <begin position="331"/>
        <end position="350"/>
    </location>
</feature>
<keyword evidence="1" id="KW-0472">Membrane</keyword>
<feature type="transmembrane region" description="Helical" evidence="1">
    <location>
        <begin position="442"/>
        <end position="470"/>
    </location>
</feature>
<gene>
    <name evidence="2" type="ORF">E3T55_08340</name>
</gene>
<accession>A0A4R9A2B1</accession>
<keyword evidence="3" id="KW-1185">Reference proteome</keyword>
<protein>
    <submittedName>
        <fullName evidence="2">Uncharacterized protein</fullName>
    </submittedName>
</protein>
<feature type="transmembrane region" description="Helical" evidence="1">
    <location>
        <begin position="64"/>
        <end position="84"/>
    </location>
</feature>
<feature type="transmembrane region" description="Helical" evidence="1">
    <location>
        <begin position="37"/>
        <end position="57"/>
    </location>
</feature>
<evidence type="ECO:0000313" key="2">
    <source>
        <dbReference type="EMBL" id="TFD50797.1"/>
    </source>
</evidence>
<feature type="transmembrane region" description="Helical" evidence="1">
    <location>
        <begin position="402"/>
        <end position="422"/>
    </location>
</feature>
<proteinExistence type="predicted"/>
<feature type="transmembrane region" description="Helical" evidence="1">
    <location>
        <begin position="166"/>
        <end position="187"/>
    </location>
</feature>
<feature type="transmembrane region" description="Helical" evidence="1">
    <location>
        <begin position="379"/>
        <end position="397"/>
    </location>
</feature>
<feature type="transmembrane region" description="Helical" evidence="1">
    <location>
        <begin position="299"/>
        <end position="319"/>
    </location>
</feature>
<sequence length="666" mass="70650">MSWFALAPALLTAILLLLVPGLPIAYAAGARGISLLGLGVGASVAAIAVSSIAASLLGLPWQPYTPLLVTVPVTLTVLFLRRWWLRSLPAVVDTAAWGTTFYAALGALSVGAILIAIPLKVGIGVPDWPSQTYDASFHLNAVQHVLQTLDASPFTMTVSTPESSGGFYPTVWHAIVAVIVQVTALSIPAASTAATFAVACLVWPLSCIFLARQLFGPRSYPLVLTGVFSAAFAAFPLLLVEWGVLYPVLLAFSLLPLVLGTLVIALGVGTRPLLEPWGRWLLFFWLLGGMGLAHPSAVFGLLVVALPLSVHGLSIWVGAARNRVVRRRRTILGGGLLVLSCGLGVAAWTLSATSDNAWQPYETVAQAVGEALFNGPLRYEPAIAVSLLALAGIIVSFRSRRFVWLSLSYALLVFLYVVAAAWPEGSLRTGITGLWYNDWTRLAAMLPLLTIPLAVLGASVLIDALTACITRALDSRSRRGRTTWVTGTVTVILVALLIPLTQTISIADARDRITVNYQLFDQAQLVTPNEMAMFDLVDAIAPADAVIAGNPWNGSGLVYAYTGREALFSHLGGAYGDDRWAIAEDLATDVDAVCPEIVDLNVQYVLDFGTAYIFGDDPRSRLYPGFRDLAASDAVTLVATEGSASLYAVTACGLNPPGLASASQKE</sequence>
<dbReference type="OrthoDB" id="3169698at2"/>
<evidence type="ECO:0000256" key="1">
    <source>
        <dbReference type="SAM" id="Phobius"/>
    </source>
</evidence>
<dbReference type="AlphaFoldDB" id="A0A4R9A2B1"/>
<dbReference type="Proteomes" id="UP000297447">
    <property type="component" value="Unassembled WGS sequence"/>
</dbReference>
<feature type="transmembrane region" description="Helical" evidence="1">
    <location>
        <begin position="482"/>
        <end position="500"/>
    </location>
</feature>
<organism evidence="2 3">
    <name type="scientific">Cryobacterium frigoriphilum</name>
    <dbReference type="NCBI Taxonomy" id="1259150"/>
    <lineage>
        <taxon>Bacteria</taxon>
        <taxon>Bacillati</taxon>
        <taxon>Actinomycetota</taxon>
        <taxon>Actinomycetes</taxon>
        <taxon>Micrococcales</taxon>
        <taxon>Microbacteriaceae</taxon>
        <taxon>Cryobacterium</taxon>
    </lineage>
</organism>
<feature type="transmembrane region" description="Helical" evidence="1">
    <location>
        <begin position="245"/>
        <end position="265"/>
    </location>
</feature>
<dbReference type="RefSeq" id="WP_134519112.1">
    <property type="nucleotide sequence ID" value="NZ_SOHE01000040.1"/>
</dbReference>
<keyword evidence="1" id="KW-1133">Transmembrane helix</keyword>
<reference evidence="2 3" key="1">
    <citation type="submission" date="2019-03" db="EMBL/GenBank/DDBJ databases">
        <title>Genomics of glacier-inhabiting Cryobacterium strains.</title>
        <authorList>
            <person name="Liu Q."/>
            <person name="Xin Y.-H."/>
        </authorList>
    </citation>
    <scope>NUCLEOTIDE SEQUENCE [LARGE SCALE GENOMIC DNA]</scope>
    <source>
        <strain evidence="2 3">Hh14</strain>
    </source>
</reference>
<dbReference type="EMBL" id="SOHE01000040">
    <property type="protein sequence ID" value="TFD50797.1"/>
    <property type="molecule type" value="Genomic_DNA"/>
</dbReference>
<name>A0A4R9A2B1_9MICO</name>
<dbReference type="InterPro" id="IPR046671">
    <property type="entry name" value="DUF6541"/>
</dbReference>
<comment type="caution">
    <text evidence="2">The sequence shown here is derived from an EMBL/GenBank/DDBJ whole genome shotgun (WGS) entry which is preliminary data.</text>
</comment>
<keyword evidence="1" id="KW-0812">Transmembrane</keyword>